<dbReference type="RefSeq" id="WP_073140884.1">
    <property type="nucleotide sequence ID" value="NZ_FQWQ01000004.1"/>
</dbReference>
<evidence type="ECO:0000313" key="4">
    <source>
        <dbReference type="EMBL" id="SHH79072.1"/>
    </source>
</evidence>
<sequence length="447" mass="50826">MQKFTLVSVLLFLTLSATAQQYPFYTQWIFNPYTINPSMVAAGRRTEANVSYRQQWTGIKDGPRTMQFDIQHPIDPRMAIGLTVYNDRTVLLSATSAMLTFGYKVPIATNHSIGFGISAGIYSNRIRQEEISNVDSNDPAILNSTNNNFAFNGQFGVNYSFKNLTLGFSMLQLVDHQTLSEDNFQKVTFSQLKNKIAFATYRFNLVPDTWALQPSFTYRFNENNLNLYEAGAFVSYKNILDVGGGYRQYFGGNAMLRVHIKDIEIGFAYDFPTPNMQVSTGGSNEVQLKWRFGKFVDPVSRKTKKESSTIKQDAVTQAPVVPPPVEEKKEDDTADTKKTDAAAIPETAAAEPTTPERKPAWQDHMEVDDKLPGNYYYLIVGTFKKQSNANKLVRNLAEDGMEAEVKKVDDYYYVHISKYKTKVITLDRVMEIRHQTPYADAWYKRLE</sequence>
<accession>A0A1M5VUY7</accession>
<evidence type="ECO:0000259" key="3">
    <source>
        <dbReference type="PROSITE" id="PS51724"/>
    </source>
</evidence>
<dbReference type="InterPro" id="IPR036680">
    <property type="entry name" value="SPOR-like_sf"/>
</dbReference>
<keyword evidence="5" id="KW-1185">Reference proteome</keyword>
<evidence type="ECO:0000313" key="5">
    <source>
        <dbReference type="Proteomes" id="UP000184212"/>
    </source>
</evidence>
<gene>
    <name evidence="4" type="ORF">SAMN04488109_5436</name>
</gene>
<dbReference type="SUPFAM" id="SSF110997">
    <property type="entry name" value="Sporulation related repeat"/>
    <property type="match status" value="1"/>
</dbReference>
<feature type="chain" id="PRO_5013110386" evidence="2">
    <location>
        <begin position="20"/>
        <end position="447"/>
    </location>
</feature>
<feature type="domain" description="SPOR" evidence="3">
    <location>
        <begin position="370"/>
        <end position="445"/>
    </location>
</feature>
<feature type="region of interest" description="Disordered" evidence="1">
    <location>
        <begin position="303"/>
        <end position="360"/>
    </location>
</feature>
<feature type="signal peptide" evidence="2">
    <location>
        <begin position="1"/>
        <end position="19"/>
    </location>
</feature>
<dbReference type="EMBL" id="FQWQ01000004">
    <property type="protein sequence ID" value="SHH79072.1"/>
    <property type="molecule type" value="Genomic_DNA"/>
</dbReference>
<dbReference type="Pfam" id="PF05036">
    <property type="entry name" value="SPOR"/>
    <property type="match status" value="1"/>
</dbReference>
<dbReference type="InterPro" id="IPR019861">
    <property type="entry name" value="PorP/SprF_Bacteroidetes"/>
</dbReference>
<dbReference type="GO" id="GO:0042834">
    <property type="term" value="F:peptidoglycan binding"/>
    <property type="evidence" value="ECO:0007669"/>
    <property type="project" value="InterPro"/>
</dbReference>
<keyword evidence="2" id="KW-0732">Signal</keyword>
<dbReference type="PROSITE" id="PS51724">
    <property type="entry name" value="SPOR"/>
    <property type="match status" value="1"/>
</dbReference>
<dbReference type="SUPFAM" id="SSF56935">
    <property type="entry name" value="Porins"/>
    <property type="match status" value="1"/>
</dbReference>
<dbReference type="NCBIfam" id="TIGR03519">
    <property type="entry name" value="T9SS_PorP_fam"/>
    <property type="match status" value="1"/>
</dbReference>
<evidence type="ECO:0000256" key="1">
    <source>
        <dbReference type="SAM" id="MobiDB-lite"/>
    </source>
</evidence>
<proteinExistence type="predicted"/>
<protein>
    <submittedName>
        <fullName evidence="4">Type IX secretion system membrane protein, PorP/SprF family</fullName>
    </submittedName>
</protein>
<feature type="compositionally biased region" description="Basic and acidic residues" evidence="1">
    <location>
        <begin position="325"/>
        <end position="340"/>
    </location>
</feature>
<dbReference type="Gene3D" id="3.30.70.1070">
    <property type="entry name" value="Sporulation related repeat"/>
    <property type="match status" value="1"/>
</dbReference>
<dbReference type="Pfam" id="PF11751">
    <property type="entry name" value="PorP_SprF"/>
    <property type="match status" value="1"/>
</dbReference>
<dbReference type="OrthoDB" id="1320396at2"/>
<evidence type="ECO:0000256" key="2">
    <source>
        <dbReference type="SAM" id="SignalP"/>
    </source>
</evidence>
<name>A0A1M5VUY7_9BACT</name>
<organism evidence="4 5">
    <name type="scientific">Chryseolinea serpens</name>
    <dbReference type="NCBI Taxonomy" id="947013"/>
    <lineage>
        <taxon>Bacteria</taxon>
        <taxon>Pseudomonadati</taxon>
        <taxon>Bacteroidota</taxon>
        <taxon>Cytophagia</taxon>
        <taxon>Cytophagales</taxon>
        <taxon>Fulvivirgaceae</taxon>
        <taxon>Chryseolinea</taxon>
    </lineage>
</organism>
<dbReference type="AlphaFoldDB" id="A0A1M5VUY7"/>
<reference evidence="4" key="1">
    <citation type="submission" date="2016-11" db="EMBL/GenBank/DDBJ databases">
        <authorList>
            <person name="Jaros S."/>
            <person name="Januszkiewicz K."/>
            <person name="Wedrychowicz H."/>
        </authorList>
    </citation>
    <scope>NUCLEOTIDE SEQUENCE [LARGE SCALE GENOMIC DNA]</scope>
    <source>
        <strain evidence="4">DSM 24574</strain>
    </source>
</reference>
<dbReference type="STRING" id="947013.SAMN04488109_5436"/>
<dbReference type="Proteomes" id="UP000184212">
    <property type="component" value="Unassembled WGS sequence"/>
</dbReference>
<dbReference type="InterPro" id="IPR007730">
    <property type="entry name" value="SPOR-like_dom"/>
</dbReference>
<feature type="compositionally biased region" description="Low complexity" evidence="1">
    <location>
        <begin position="341"/>
        <end position="353"/>
    </location>
</feature>